<sequence length="93" mass="10059">MSATVALANLRMALTDLRSNALTGRAFIQTARAQQALFKALPPQFEEVWLGLVDRLESSALFSEESCSFSQTGLLDNLALVLDKAEAKLTASN</sequence>
<proteinExistence type="predicted"/>
<dbReference type="AlphaFoldDB" id="A0A315ES49"/>
<protein>
    <submittedName>
        <fullName evidence="1">Uncharacterized protein</fullName>
    </submittedName>
</protein>
<comment type="caution">
    <text evidence="1">The sequence shown here is derived from an EMBL/GenBank/DDBJ whole genome shotgun (WGS) entry which is preliminary data.</text>
</comment>
<organism evidence="1 2">
    <name type="scientific">Limnohabitans curvus</name>
    <dbReference type="NCBI Taxonomy" id="323423"/>
    <lineage>
        <taxon>Bacteria</taxon>
        <taxon>Pseudomonadati</taxon>
        <taxon>Pseudomonadota</taxon>
        <taxon>Betaproteobacteria</taxon>
        <taxon>Burkholderiales</taxon>
        <taxon>Comamonadaceae</taxon>
        <taxon>Limnohabitans</taxon>
    </lineage>
</organism>
<keyword evidence="2" id="KW-1185">Reference proteome</keyword>
<dbReference type="EMBL" id="NESP01000001">
    <property type="protein sequence ID" value="PUE60059.1"/>
    <property type="molecule type" value="Genomic_DNA"/>
</dbReference>
<dbReference type="Proteomes" id="UP000251341">
    <property type="component" value="Unassembled WGS sequence"/>
</dbReference>
<evidence type="ECO:0000313" key="1">
    <source>
        <dbReference type="EMBL" id="PUE60059.1"/>
    </source>
</evidence>
<name>A0A315ES49_9BURK</name>
<accession>A0A315ES49</accession>
<reference evidence="1 2" key="1">
    <citation type="submission" date="2017-04" db="EMBL/GenBank/DDBJ databases">
        <title>Unexpected and diverse lifestyles within the genus Limnohabitans.</title>
        <authorList>
            <person name="Kasalicky V."/>
            <person name="Mehrshad M."/>
            <person name="Andrei S.-A."/>
            <person name="Salcher M."/>
            <person name="Kratochvilova H."/>
            <person name="Simek K."/>
            <person name="Ghai R."/>
        </authorList>
    </citation>
    <scope>NUCLEOTIDE SEQUENCE [LARGE SCALE GENOMIC DNA]</scope>
    <source>
        <strain evidence="1 2">MWH-C5</strain>
    </source>
</reference>
<gene>
    <name evidence="1" type="ORF">B9Z44_11030</name>
</gene>
<dbReference type="RefSeq" id="WP_108402464.1">
    <property type="nucleotide sequence ID" value="NZ_NESP01000001.1"/>
</dbReference>
<evidence type="ECO:0000313" key="2">
    <source>
        <dbReference type="Proteomes" id="UP000251341"/>
    </source>
</evidence>